<gene>
    <name evidence="7" type="ORF">ROSMUCSMR3_00227</name>
</gene>
<evidence type="ECO:0000256" key="1">
    <source>
        <dbReference type="ARBA" id="ARBA00004141"/>
    </source>
</evidence>
<evidence type="ECO:0000256" key="3">
    <source>
        <dbReference type="ARBA" id="ARBA00022989"/>
    </source>
</evidence>
<reference evidence="7 8" key="1">
    <citation type="submission" date="2017-03" db="EMBL/GenBank/DDBJ databases">
        <title>Genome Sequence of Roseovarius mucosus strain SMR3 Isolated from a culture of the Diatom Skeletonema marinoi.</title>
        <authorList>
            <person name="Topel M."/>
            <person name="Pinder M."/>
            <person name="Johansson O.N."/>
            <person name="Kourtchenko O."/>
            <person name="Godhe A."/>
            <person name="Clarke A.K."/>
        </authorList>
    </citation>
    <scope>NUCLEOTIDE SEQUENCE [LARGE SCALE GENOMIC DNA]</scope>
    <source>
        <strain evidence="7 8">SMR3</strain>
    </source>
</reference>
<evidence type="ECO:0000313" key="7">
    <source>
        <dbReference type="EMBL" id="ARE81737.1"/>
    </source>
</evidence>
<dbReference type="InterPro" id="IPR007829">
    <property type="entry name" value="TM2"/>
</dbReference>
<keyword evidence="8" id="KW-1185">Reference proteome</keyword>
<sequence>MEGKILAYNPKTAKGYISGADGVRYKFRGASFRDNAKKLTKGTAVDFVPNGEFATSIMLGARTSSSSGEKSRITAALLAFFLGFMGIHKFYLGKTGAGVIMLLCFFPGIFLLWIPFGVVRIISFIEFIIYLLKSDEEFEETYVAGDRAWF</sequence>
<dbReference type="AlphaFoldDB" id="A0A1V0RIX4"/>
<dbReference type="RefSeq" id="WP_081506178.1">
    <property type="nucleotide sequence ID" value="NZ_CP020474.1"/>
</dbReference>
<feature type="transmembrane region" description="Helical" evidence="5">
    <location>
        <begin position="99"/>
        <end position="132"/>
    </location>
</feature>
<name>A0A1V0RIX4_9RHOB</name>
<evidence type="ECO:0000256" key="4">
    <source>
        <dbReference type="ARBA" id="ARBA00023136"/>
    </source>
</evidence>
<feature type="transmembrane region" description="Helical" evidence="5">
    <location>
        <begin position="73"/>
        <end position="92"/>
    </location>
</feature>
<dbReference type="EMBL" id="CP020474">
    <property type="protein sequence ID" value="ARE81737.1"/>
    <property type="molecule type" value="Genomic_DNA"/>
</dbReference>
<feature type="domain" description="TM2" evidence="6">
    <location>
        <begin position="69"/>
        <end position="114"/>
    </location>
</feature>
<dbReference type="OrthoDB" id="2004788at2"/>
<evidence type="ECO:0000313" key="8">
    <source>
        <dbReference type="Proteomes" id="UP000192273"/>
    </source>
</evidence>
<evidence type="ECO:0000256" key="2">
    <source>
        <dbReference type="ARBA" id="ARBA00022692"/>
    </source>
</evidence>
<dbReference type="GO" id="GO:0016020">
    <property type="term" value="C:membrane"/>
    <property type="evidence" value="ECO:0007669"/>
    <property type="project" value="UniProtKB-SubCell"/>
</dbReference>
<protein>
    <submittedName>
        <fullName evidence="7">TM2 domain protein</fullName>
    </submittedName>
</protein>
<keyword evidence="4 5" id="KW-0472">Membrane</keyword>
<organism evidence="7 8">
    <name type="scientific">Roseovarius mucosus</name>
    <dbReference type="NCBI Taxonomy" id="215743"/>
    <lineage>
        <taxon>Bacteria</taxon>
        <taxon>Pseudomonadati</taxon>
        <taxon>Pseudomonadota</taxon>
        <taxon>Alphaproteobacteria</taxon>
        <taxon>Rhodobacterales</taxon>
        <taxon>Roseobacteraceae</taxon>
        <taxon>Roseovarius</taxon>
    </lineage>
</organism>
<evidence type="ECO:0000256" key="5">
    <source>
        <dbReference type="SAM" id="Phobius"/>
    </source>
</evidence>
<accession>A0A1V0RIX4</accession>
<dbReference type="KEGG" id="rmm:ROSMUCSMR3_00227"/>
<proteinExistence type="predicted"/>
<dbReference type="Proteomes" id="UP000192273">
    <property type="component" value="Chromosome"/>
</dbReference>
<dbReference type="Pfam" id="PF05154">
    <property type="entry name" value="TM2"/>
    <property type="match status" value="1"/>
</dbReference>
<keyword evidence="3 5" id="KW-1133">Transmembrane helix</keyword>
<evidence type="ECO:0000259" key="6">
    <source>
        <dbReference type="Pfam" id="PF05154"/>
    </source>
</evidence>
<comment type="subcellular location">
    <subcellularLocation>
        <location evidence="1">Membrane</location>
        <topology evidence="1">Multi-pass membrane protein</topology>
    </subcellularLocation>
</comment>
<keyword evidence="2 5" id="KW-0812">Transmembrane</keyword>